<protein>
    <submittedName>
        <fullName evidence="2">Putative monoacylglycerol lipase</fullName>
    </submittedName>
</protein>
<proteinExistence type="predicted"/>
<evidence type="ECO:0000313" key="3">
    <source>
        <dbReference type="Proteomes" id="UP000008366"/>
    </source>
</evidence>
<dbReference type="AlphaFoldDB" id="K6WQ42"/>
<name>K6WQ42_9MICO</name>
<accession>K6WQ42</accession>
<keyword evidence="3" id="KW-1185">Reference proteome</keyword>
<reference evidence="2 3" key="1">
    <citation type="submission" date="2012-08" db="EMBL/GenBank/DDBJ databases">
        <title>Whole genome shotgun sequence of Kineosphaera limosa NBRC 100340.</title>
        <authorList>
            <person name="Yoshida I."/>
            <person name="Isaki S."/>
            <person name="Hosoyama A."/>
            <person name="Tsuchikane K."/>
            <person name="Katsumata H."/>
            <person name="Ando Y."/>
            <person name="Ohji S."/>
            <person name="Hamada M."/>
            <person name="Tamura T."/>
            <person name="Yamazoe A."/>
            <person name="Yamazaki S."/>
            <person name="Fujita N."/>
        </authorList>
    </citation>
    <scope>NUCLEOTIDE SEQUENCE [LARGE SCALE GENOMIC DNA]</scope>
    <source>
        <strain evidence="2 3">NBRC 100340</strain>
    </source>
</reference>
<dbReference type="InterPro" id="IPR022742">
    <property type="entry name" value="Hydrolase_4"/>
</dbReference>
<feature type="domain" description="Serine aminopeptidase S33" evidence="1">
    <location>
        <begin position="17"/>
        <end position="242"/>
    </location>
</feature>
<dbReference type="EMBL" id="BAHD01000029">
    <property type="protein sequence ID" value="GAB95931.1"/>
    <property type="molecule type" value="Genomic_DNA"/>
</dbReference>
<dbReference type="Pfam" id="PF12146">
    <property type="entry name" value="Hydrolase_4"/>
    <property type="match status" value="1"/>
</dbReference>
<organism evidence="2 3">
    <name type="scientific">Kineosphaera limosa NBRC 100340</name>
    <dbReference type="NCBI Taxonomy" id="1184609"/>
    <lineage>
        <taxon>Bacteria</taxon>
        <taxon>Bacillati</taxon>
        <taxon>Actinomycetota</taxon>
        <taxon>Actinomycetes</taxon>
        <taxon>Micrococcales</taxon>
        <taxon>Dermatophilaceae</taxon>
        <taxon>Kineosphaera</taxon>
    </lineage>
</organism>
<dbReference type="PANTHER" id="PTHR11614">
    <property type="entry name" value="PHOSPHOLIPASE-RELATED"/>
    <property type="match status" value="1"/>
</dbReference>
<sequence length="258" mass="28105">MTDHAGALQATSWRIPEPRYVVLIVHGYSQHVHMYDPVAAVFNADGASVYAVDHMGHGRSEGERAVFDDIEKIVDDVHLLAERARAEVPQVPVVVVAHSMGGLIGSRYLQRYPDELACGVLSAPALTTDGIIDTLLAQPEILDVPLDLSTLSRDPAVGEAHGADPLVYHGPFRRQLLEAVKAGTQTLADGGRFAVPVLWIQGEDDQIVRFEYNRPAWATLEGAGAQARSYPGARHELFFETNKEEVLGDVLAFIDAHV</sequence>
<dbReference type="Proteomes" id="UP000008366">
    <property type="component" value="Unassembled WGS sequence"/>
</dbReference>
<dbReference type="InterPro" id="IPR029058">
    <property type="entry name" value="AB_hydrolase_fold"/>
</dbReference>
<evidence type="ECO:0000259" key="1">
    <source>
        <dbReference type="Pfam" id="PF12146"/>
    </source>
</evidence>
<dbReference type="Gene3D" id="3.40.50.1820">
    <property type="entry name" value="alpha/beta hydrolase"/>
    <property type="match status" value="1"/>
</dbReference>
<dbReference type="STRING" id="1184609.KILIM_029_00410"/>
<dbReference type="SUPFAM" id="SSF53474">
    <property type="entry name" value="alpha/beta-Hydrolases"/>
    <property type="match status" value="1"/>
</dbReference>
<dbReference type="eggNOG" id="COG2267">
    <property type="taxonomic scope" value="Bacteria"/>
</dbReference>
<gene>
    <name evidence="2" type="ORF">KILIM_029_00410</name>
</gene>
<dbReference type="InterPro" id="IPR051044">
    <property type="entry name" value="MAG_DAG_Lipase"/>
</dbReference>
<dbReference type="RefSeq" id="WP_006592463.1">
    <property type="nucleotide sequence ID" value="NZ_BAHD01000029.1"/>
</dbReference>
<comment type="caution">
    <text evidence="2">The sequence shown here is derived from an EMBL/GenBank/DDBJ whole genome shotgun (WGS) entry which is preliminary data.</text>
</comment>
<evidence type="ECO:0000313" key="2">
    <source>
        <dbReference type="EMBL" id="GAB95931.1"/>
    </source>
</evidence>